<keyword evidence="2" id="KW-0732">Signal</keyword>
<evidence type="ECO:0000256" key="2">
    <source>
        <dbReference type="SAM" id="SignalP"/>
    </source>
</evidence>
<feature type="signal peptide" evidence="2">
    <location>
        <begin position="1"/>
        <end position="40"/>
    </location>
</feature>
<evidence type="ECO:0000256" key="1">
    <source>
        <dbReference type="SAM" id="Coils"/>
    </source>
</evidence>
<proteinExistence type="predicted"/>
<sequence length="171" mass="19820">MKNTFMKSSISHAKKIIGTTLFLSICSSSLALFNIQQANAQNLGQNLEQIRREAREAESQIDKQLTGVQTILNSTQGRALLENQKIQIRNQFMDLLSDELKYRQILANPSIPKHQKNLLRIFKVNPQALDRYIERQSNPEYIAEQQKSKIRTQTEVAEQRLKIRTLRSRLK</sequence>
<evidence type="ECO:0000313" key="4">
    <source>
        <dbReference type="Proteomes" id="UP000218418"/>
    </source>
</evidence>
<name>A0A1Z4LSG2_9CYAN</name>
<accession>A0A1Z4LSG2</accession>
<reference evidence="3 4" key="1">
    <citation type="submission" date="2017-06" db="EMBL/GenBank/DDBJ databases">
        <title>Genome sequencing of cyanobaciteial culture collection at National Institute for Environmental Studies (NIES).</title>
        <authorList>
            <person name="Hirose Y."/>
            <person name="Shimura Y."/>
            <person name="Fujisawa T."/>
            <person name="Nakamura Y."/>
            <person name="Kawachi M."/>
        </authorList>
    </citation>
    <scope>NUCLEOTIDE SEQUENCE [LARGE SCALE GENOMIC DNA]</scope>
    <source>
        <strain evidence="3 4">NIES-267</strain>
    </source>
</reference>
<keyword evidence="1" id="KW-0175">Coiled coil</keyword>
<protein>
    <submittedName>
        <fullName evidence="3">Uncharacterized protein</fullName>
    </submittedName>
</protein>
<feature type="coiled-coil region" evidence="1">
    <location>
        <begin position="33"/>
        <end position="67"/>
    </location>
</feature>
<dbReference type="AlphaFoldDB" id="A0A1Z4LSG2"/>
<gene>
    <name evidence="3" type="ORF">NIES267_35970</name>
</gene>
<evidence type="ECO:0000313" key="3">
    <source>
        <dbReference type="EMBL" id="BAY84101.1"/>
    </source>
</evidence>
<dbReference type="Proteomes" id="UP000218418">
    <property type="component" value="Chromosome"/>
</dbReference>
<dbReference type="EMBL" id="AP018227">
    <property type="protein sequence ID" value="BAY84101.1"/>
    <property type="molecule type" value="Genomic_DNA"/>
</dbReference>
<organism evidence="3 4">
    <name type="scientific">Calothrix parasitica NIES-267</name>
    <dbReference type="NCBI Taxonomy" id="1973488"/>
    <lineage>
        <taxon>Bacteria</taxon>
        <taxon>Bacillati</taxon>
        <taxon>Cyanobacteriota</taxon>
        <taxon>Cyanophyceae</taxon>
        <taxon>Nostocales</taxon>
        <taxon>Calotrichaceae</taxon>
        <taxon>Calothrix</taxon>
    </lineage>
</organism>
<keyword evidence="4" id="KW-1185">Reference proteome</keyword>
<feature type="chain" id="PRO_5012915932" evidence="2">
    <location>
        <begin position="41"/>
        <end position="171"/>
    </location>
</feature>